<sequence length="72" mass="7619">MDPIIRETIEKIHKSDTEIVLIVSGVGSRALAWILEIPGASKTLLEGSVPYSTSSLVNVVGAPIEKAVSETT</sequence>
<dbReference type="EMBL" id="UINC01204929">
    <property type="protein sequence ID" value="SVE25876.1"/>
    <property type="molecule type" value="Genomic_DNA"/>
</dbReference>
<reference evidence="1" key="1">
    <citation type="submission" date="2018-05" db="EMBL/GenBank/DDBJ databases">
        <authorList>
            <person name="Lanie J.A."/>
            <person name="Ng W.-L."/>
            <person name="Kazmierczak K.M."/>
            <person name="Andrzejewski T.M."/>
            <person name="Davidsen T.M."/>
            <person name="Wayne K.J."/>
            <person name="Tettelin H."/>
            <person name="Glass J.I."/>
            <person name="Rusch D."/>
            <person name="Podicherti R."/>
            <person name="Tsui H.-C.T."/>
            <person name="Winkler M.E."/>
        </authorList>
    </citation>
    <scope>NUCLEOTIDE SEQUENCE</scope>
</reference>
<feature type="non-terminal residue" evidence="1">
    <location>
        <position position="72"/>
    </location>
</feature>
<dbReference type="PANTHER" id="PTHR31285">
    <property type="entry name" value="NICOTINAMIDE MONONUCLEOTIDE ADENYLYLTRANSFERASE"/>
    <property type="match status" value="1"/>
</dbReference>
<organism evidence="1">
    <name type="scientific">marine metagenome</name>
    <dbReference type="NCBI Taxonomy" id="408172"/>
    <lineage>
        <taxon>unclassified sequences</taxon>
        <taxon>metagenomes</taxon>
        <taxon>ecological metagenomes</taxon>
    </lineage>
</organism>
<evidence type="ECO:0000313" key="1">
    <source>
        <dbReference type="EMBL" id="SVE25876.1"/>
    </source>
</evidence>
<dbReference type="SUPFAM" id="SSF142433">
    <property type="entry name" value="CinA-like"/>
    <property type="match status" value="1"/>
</dbReference>
<dbReference type="GO" id="GO:0005634">
    <property type="term" value="C:nucleus"/>
    <property type="evidence" value="ECO:0007669"/>
    <property type="project" value="TreeGrafter"/>
</dbReference>
<protein>
    <recommendedName>
        <fullName evidence="2">CinA C-terminal domain-containing protein</fullName>
    </recommendedName>
</protein>
<dbReference type="GO" id="GO:0005737">
    <property type="term" value="C:cytoplasm"/>
    <property type="evidence" value="ECO:0007669"/>
    <property type="project" value="TreeGrafter"/>
</dbReference>
<proteinExistence type="predicted"/>
<dbReference type="PANTHER" id="PTHR31285:SF0">
    <property type="entry name" value="NICOTINAMIDE MONONUCLEOTIDE ADENYLYLTRANSFERASE"/>
    <property type="match status" value="1"/>
</dbReference>
<evidence type="ECO:0008006" key="2">
    <source>
        <dbReference type="Google" id="ProtNLM"/>
    </source>
</evidence>
<dbReference type="GO" id="GO:0016887">
    <property type="term" value="F:ATP hydrolysis activity"/>
    <property type="evidence" value="ECO:0007669"/>
    <property type="project" value="TreeGrafter"/>
</dbReference>
<dbReference type="GO" id="GO:0000309">
    <property type="term" value="F:nicotinamide-nucleotide adenylyltransferase activity"/>
    <property type="evidence" value="ECO:0007669"/>
    <property type="project" value="TreeGrafter"/>
</dbReference>
<gene>
    <name evidence="1" type="ORF">METZ01_LOCUS478730</name>
</gene>
<dbReference type="Gene3D" id="3.90.950.20">
    <property type="entry name" value="CinA-like"/>
    <property type="match status" value="1"/>
</dbReference>
<accession>A0A383C092</accession>
<dbReference type="InterPro" id="IPR036653">
    <property type="entry name" value="CinA-like_C"/>
</dbReference>
<name>A0A383C092_9ZZZZ</name>
<dbReference type="AlphaFoldDB" id="A0A383C092"/>